<reference evidence="2 3" key="1">
    <citation type="submission" date="2021-01" db="EMBL/GenBank/DDBJ databases">
        <title>Whole genome shotgun sequence of Catellatospora citrea NBRC 14495.</title>
        <authorList>
            <person name="Komaki H."/>
            <person name="Tamura T."/>
        </authorList>
    </citation>
    <scope>NUCLEOTIDE SEQUENCE [LARGE SCALE GENOMIC DNA]</scope>
    <source>
        <strain evidence="2 3">NBRC 14495</strain>
    </source>
</reference>
<keyword evidence="1" id="KW-0472">Membrane</keyword>
<evidence type="ECO:0000313" key="3">
    <source>
        <dbReference type="Proteomes" id="UP000659904"/>
    </source>
</evidence>
<keyword evidence="1" id="KW-0812">Transmembrane</keyword>
<feature type="transmembrane region" description="Helical" evidence="1">
    <location>
        <begin position="62"/>
        <end position="80"/>
    </location>
</feature>
<name>A0A8J3P048_9ACTN</name>
<comment type="caution">
    <text evidence="2">The sequence shown here is derived from an EMBL/GenBank/DDBJ whole genome shotgun (WGS) entry which is preliminary data.</text>
</comment>
<accession>A0A8J3P048</accession>
<gene>
    <name evidence="2" type="ORF">Cci01nite_21190</name>
</gene>
<keyword evidence="3" id="KW-1185">Reference proteome</keyword>
<proteinExistence type="predicted"/>
<dbReference type="EMBL" id="BONH01000007">
    <property type="protein sequence ID" value="GIF97025.1"/>
    <property type="molecule type" value="Genomic_DNA"/>
</dbReference>
<protein>
    <submittedName>
        <fullName evidence="2">Uncharacterized protein</fullName>
    </submittedName>
</protein>
<dbReference type="RefSeq" id="WP_120314894.1">
    <property type="nucleotide sequence ID" value="NZ_BONH01000007.1"/>
</dbReference>
<keyword evidence="1" id="KW-1133">Transmembrane helix</keyword>
<evidence type="ECO:0000313" key="2">
    <source>
        <dbReference type="EMBL" id="GIF97025.1"/>
    </source>
</evidence>
<dbReference type="Proteomes" id="UP000659904">
    <property type="component" value="Unassembled WGS sequence"/>
</dbReference>
<organism evidence="2 3">
    <name type="scientific">Catellatospora citrea</name>
    <dbReference type="NCBI Taxonomy" id="53366"/>
    <lineage>
        <taxon>Bacteria</taxon>
        <taxon>Bacillati</taxon>
        <taxon>Actinomycetota</taxon>
        <taxon>Actinomycetes</taxon>
        <taxon>Micromonosporales</taxon>
        <taxon>Micromonosporaceae</taxon>
        <taxon>Catellatospora</taxon>
    </lineage>
</organism>
<evidence type="ECO:0000256" key="1">
    <source>
        <dbReference type="SAM" id="Phobius"/>
    </source>
</evidence>
<sequence length="101" mass="10564">MRRFHLLFASAVVLDLVALALVLVAFADHAGTSIPPQDATPAVAAAHQAAIEQTSARLFESVVAAAVLGTLASVMIVLAVRARRRERAAAAHSIGTVLQRE</sequence>
<dbReference type="AlphaFoldDB" id="A0A8J3P048"/>